<dbReference type="AlphaFoldDB" id="T1EZ53"/>
<dbReference type="PANTHER" id="PTHR21623:SF2">
    <property type="entry name" value="COILED-COIL DOMAIN-CONTAINING PROTEIN 33"/>
    <property type="match status" value="1"/>
</dbReference>
<dbReference type="EMBL" id="AMQM01002731">
    <property type="status" value="NOT_ANNOTATED_CDS"/>
    <property type="molecule type" value="Genomic_DNA"/>
</dbReference>
<feature type="compositionally biased region" description="Low complexity" evidence="2">
    <location>
        <begin position="40"/>
        <end position="56"/>
    </location>
</feature>
<dbReference type="GeneID" id="20201853"/>
<dbReference type="STRING" id="6412.T1EZ53"/>
<dbReference type="InParanoid" id="T1EZ53"/>
<keyword evidence="1" id="KW-0175">Coiled coil</keyword>
<evidence type="ECO:0000256" key="2">
    <source>
        <dbReference type="SAM" id="MobiDB-lite"/>
    </source>
</evidence>
<dbReference type="OrthoDB" id="552574at2759"/>
<dbReference type="EnsemblMetazoa" id="HelroT167209">
    <property type="protein sequence ID" value="HelroP167209"/>
    <property type="gene ID" value="HelroG167209"/>
</dbReference>
<keyword evidence="5" id="KW-1185">Reference proteome</keyword>
<feature type="region of interest" description="Disordered" evidence="2">
    <location>
        <begin position="116"/>
        <end position="204"/>
    </location>
</feature>
<sequence length="284" mass="33349">MKERMSLQADEIKIYRDRVLRLQDQLIQKNDNEKRFLKKSSAGVKSSMKQSSSGSGNYNNDDLEKQLEDRITKVRSLEEAYRKQEKVIEKMELLIRQQNLSRVKKLESKISALESENRDLKKEVSDLKKSKNKNQFDQKQQHQHEKDRKNSSDADKNDDDGVRGDVTNDRNRNDTKRVNGLKMNGNLDNSRKFQKQTNVQDDDDADFSLKNKYEEAETRIKELEKQLSEATKMWSNEKTDLVAKLRNAEHSLYGNNIYRNEIKNNYMSRNVINNPNNKDINTLT</sequence>
<evidence type="ECO:0000256" key="1">
    <source>
        <dbReference type="SAM" id="Coils"/>
    </source>
</evidence>
<accession>T1EZ53</accession>
<feature type="compositionally biased region" description="Basic and acidic residues" evidence="2">
    <location>
        <begin position="116"/>
        <end position="177"/>
    </location>
</feature>
<organism evidence="4 5">
    <name type="scientific">Helobdella robusta</name>
    <name type="common">Californian leech</name>
    <dbReference type="NCBI Taxonomy" id="6412"/>
    <lineage>
        <taxon>Eukaryota</taxon>
        <taxon>Metazoa</taxon>
        <taxon>Spiralia</taxon>
        <taxon>Lophotrochozoa</taxon>
        <taxon>Annelida</taxon>
        <taxon>Clitellata</taxon>
        <taxon>Hirudinea</taxon>
        <taxon>Rhynchobdellida</taxon>
        <taxon>Glossiphoniidae</taxon>
        <taxon>Helobdella</taxon>
    </lineage>
</organism>
<dbReference type="RefSeq" id="XP_009010984.1">
    <property type="nucleotide sequence ID" value="XM_009012736.1"/>
</dbReference>
<dbReference type="CTD" id="20201853"/>
<dbReference type="EMBL" id="KB095858">
    <property type="protein sequence ID" value="ESO10715.1"/>
    <property type="molecule type" value="Genomic_DNA"/>
</dbReference>
<dbReference type="InterPro" id="IPR039889">
    <property type="entry name" value="CCD33"/>
</dbReference>
<feature type="region of interest" description="Disordered" evidence="2">
    <location>
        <begin position="37"/>
        <end position="64"/>
    </location>
</feature>
<feature type="coiled-coil region" evidence="1">
    <location>
        <begin position="206"/>
        <end position="233"/>
    </location>
</feature>
<protein>
    <submittedName>
        <fullName evidence="3 4">Uncharacterized protein</fullName>
    </submittedName>
</protein>
<dbReference type="HOGENOM" id="CLU_981000_0_0_1"/>
<gene>
    <name evidence="4" type="primary">20201853</name>
    <name evidence="3" type="ORF">HELRODRAFT_167209</name>
</gene>
<evidence type="ECO:0000313" key="5">
    <source>
        <dbReference type="Proteomes" id="UP000015101"/>
    </source>
</evidence>
<dbReference type="Proteomes" id="UP000015101">
    <property type="component" value="Unassembled WGS sequence"/>
</dbReference>
<dbReference type="PANTHER" id="PTHR21623">
    <property type="entry name" value="SPERIOLIN-BINDING FACTOR"/>
    <property type="match status" value="1"/>
</dbReference>
<proteinExistence type="predicted"/>
<evidence type="ECO:0000313" key="3">
    <source>
        <dbReference type="EMBL" id="ESO10715.1"/>
    </source>
</evidence>
<dbReference type="KEGG" id="hro:HELRODRAFT_167209"/>
<reference evidence="4" key="3">
    <citation type="submission" date="2015-06" db="UniProtKB">
        <authorList>
            <consortium name="EnsemblMetazoa"/>
        </authorList>
    </citation>
    <scope>IDENTIFICATION</scope>
</reference>
<name>T1EZ53_HELRO</name>
<evidence type="ECO:0000313" key="4">
    <source>
        <dbReference type="EnsemblMetazoa" id="HelroP167209"/>
    </source>
</evidence>
<reference evidence="3 5" key="2">
    <citation type="journal article" date="2013" name="Nature">
        <title>Insights into bilaterian evolution from three spiralian genomes.</title>
        <authorList>
            <person name="Simakov O."/>
            <person name="Marletaz F."/>
            <person name="Cho S.J."/>
            <person name="Edsinger-Gonzales E."/>
            <person name="Havlak P."/>
            <person name="Hellsten U."/>
            <person name="Kuo D.H."/>
            <person name="Larsson T."/>
            <person name="Lv J."/>
            <person name="Arendt D."/>
            <person name="Savage R."/>
            <person name="Osoegawa K."/>
            <person name="de Jong P."/>
            <person name="Grimwood J."/>
            <person name="Chapman J.A."/>
            <person name="Shapiro H."/>
            <person name="Aerts A."/>
            <person name="Otillar R.P."/>
            <person name="Terry A.Y."/>
            <person name="Boore J.L."/>
            <person name="Grigoriev I.V."/>
            <person name="Lindberg D.R."/>
            <person name="Seaver E.C."/>
            <person name="Weisblat D.A."/>
            <person name="Putnam N.H."/>
            <person name="Rokhsar D.S."/>
        </authorList>
    </citation>
    <scope>NUCLEOTIDE SEQUENCE</scope>
</reference>
<reference evidence="5" key="1">
    <citation type="submission" date="2012-12" db="EMBL/GenBank/DDBJ databases">
        <authorList>
            <person name="Hellsten U."/>
            <person name="Grimwood J."/>
            <person name="Chapman J.A."/>
            <person name="Shapiro H."/>
            <person name="Aerts A."/>
            <person name="Otillar R.P."/>
            <person name="Terry A.Y."/>
            <person name="Boore J.L."/>
            <person name="Simakov O."/>
            <person name="Marletaz F."/>
            <person name="Cho S.-J."/>
            <person name="Edsinger-Gonzales E."/>
            <person name="Havlak P."/>
            <person name="Kuo D.-H."/>
            <person name="Larsson T."/>
            <person name="Lv J."/>
            <person name="Arendt D."/>
            <person name="Savage R."/>
            <person name="Osoegawa K."/>
            <person name="de Jong P."/>
            <person name="Lindberg D.R."/>
            <person name="Seaver E.C."/>
            <person name="Weisblat D.A."/>
            <person name="Putnam N.H."/>
            <person name="Grigoriev I.V."/>
            <person name="Rokhsar D.S."/>
        </authorList>
    </citation>
    <scope>NUCLEOTIDE SEQUENCE</scope>
</reference>